<accession>A0A9P4MAF4</accession>
<keyword evidence="5" id="KW-1185">Reference proteome</keyword>
<feature type="region of interest" description="Disordered" evidence="3">
    <location>
        <begin position="265"/>
        <end position="288"/>
    </location>
</feature>
<sequence>MTSPFAPSTSLPGHGTIDLAVLPPCTPVLHTLSYQYPLKLIAPSPITLAQSSSGNEEISDGQRTIYTVFLLSYGGGLVAGDSINLSVTLAPSTRLILLTQGSTKVFKTPSPHVVTRQRMVVDVHGNAGLVYLPDPVQPFEKSAFEQSQIYNLYGKSASLCVCDWVSQGRTARGERWGFWKYGSRNEVWGVRDRGEDNKKLLLRDNVILDAEANGEELGPDYVTRMDGLGVFGTLILCGPLFEALGKFFLEEFRALPRIGARQWDANEDEGQEEEKEMRRTHRQKQEKEGGVLWTASSVRGFVLVKFGAREVEGIKKWLSAMLKEEGSLPNRFGERALLCLR</sequence>
<dbReference type="InterPro" id="IPR002669">
    <property type="entry name" value="UreD"/>
</dbReference>
<evidence type="ECO:0000313" key="4">
    <source>
        <dbReference type="EMBL" id="KAF2103903.1"/>
    </source>
</evidence>
<evidence type="ECO:0000256" key="2">
    <source>
        <dbReference type="ARBA" id="ARBA00023186"/>
    </source>
</evidence>
<protein>
    <submittedName>
        <fullName evidence="4">Urease accessory protein UreD</fullName>
    </submittedName>
</protein>
<dbReference type="Pfam" id="PF01774">
    <property type="entry name" value="UreD"/>
    <property type="match status" value="1"/>
</dbReference>
<comment type="similarity">
    <text evidence="1">Belongs to the UreD family.</text>
</comment>
<dbReference type="PANTHER" id="PTHR33643:SF1">
    <property type="entry name" value="UREASE ACCESSORY PROTEIN D"/>
    <property type="match status" value="1"/>
</dbReference>
<dbReference type="GO" id="GO:0016151">
    <property type="term" value="F:nickel cation binding"/>
    <property type="evidence" value="ECO:0007669"/>
    <property type="project" value="InterPro"/>
</dbReference>
<organism evidence="4 5">
    <name type="scientific">Rhizodiscina lignyota</name>
    <dbReference type="NCBI Taxonomy" id="1504668"/>
    <lineage>
        <taxon>Eukaryota</taxon>
        <taxon>Fungi</taxon>
        <taxon>Dikarya</taxon>
        <taxon>Ascomycota</taxon>
        <taxon>Pezizomycotina</taxon>
        <taxon>Dothideomycetes</taxon>
        <taxon>Pleosporomycetidae</taxon>
        <taxon>Aulographales</taxon>
        <taxon>Rhizodiscinaceae</taxon>
        <taxon>Rhizodiscina</taxon>
    </lineage>
</organism>
<dbReference type="AlphaFoldDB" id="A0A9P4MAF4"/>
<dbReference type="OrthoDB" id="5550464at2759"/>
<evidence type="ECO:0000256" key="1">
    <source>
        <dbReference type="ARBA" id="ARBA00007177"/>
    </source>
</evidence>
<dbReference type="HAMAP" id="MF_01384">
    <property type="entry name" value="UreD"/>
    <property type="match status" value="1"/>
</dbReference>
<reference evidence="4" key="1">
    <citation type="journal article" date="2020" name="Stud. Mycol.">
        <title>101 Dothideomycetes genomes: a test case for predicting lifestyles and emergence of pathogens.</title>
        <authorList>
            <person name="Haridas S."/>
            <person name="Albert R."/>
            <person name="Binder M."/>
            <person name="Bloem J."/>
            <person name="Labutti K."/>
            <person name="Salamov A."/>
            <person name="Andreopoulos B."/>
            <person name="Baker S."/>
            <person name="Barry K."/>
            <person name="Bills G."/>
            <person name="Bluhm B."/>
            <person name="Cannon C."/>
            <person name="Castanera R."/>
            <person name="Culley D."/>
            <person name="Daum C."/>
            <person name="Ezra D."/>
            <person name="Gonzalez J."/>
            <person name="Henrissat B."/>
            <person name="Kuo A."/>
            <person name="Liang C."/>
            <person name="Lipzen A."/>
            <person name="Lutzoni F."/>
            <person name="Magnuson J."/>
            <person name="Mondo S."/>
            <person name="Nolan M."/>
            <person name="Ohm R."/>
            <person name="Pangilinan J."/>
            <person name="Park H.-J."/>
            <person name="Ramirez L."/>
            <person name="Alfaro M."/>
            <person name="Sun H."/>
            <person name="Tritt A."/>
            <person name="Yoshinaga Y."/>
            <person name="Zwiers L.-H."/>
            <person name="Turgeon B."/>
            <person name="Goodwin S."/>
            <person name="Spatafora J."/>
            <person name="Crous P."/>
            <person name="Grigoriev I."/>
        </authorList>
    </citation>
    <scope>NUCLEOTIDE SEQUENCE</scope>
    <source>
        <strain evidence="4">CBS 133067</strain>
    </source>
</reference>
<dbReference type="Proteomes" id="UP000799772">
    <property type="component" value="Unassembled WGS sequence"/>
</dbReference>
<keyword evidence="2" id="KW-0143">Chaperone</keyword>
<comment type="caution">
    <text evidence="4">The sequence shown here is derived from an EMBL/GenBank/DDBJ whole genome shotgun (WGS) entry which is preliminary data.</text>
</comment>
<feature type="compositionally biased region" description="Acidic residues" evidence="3">
    <location>
        <begin position="265"/>
        <end position="274"/>
    </location>
</feature>
<proteinExistence type="inferred from homology"/>
<dbReference type="PANTHER" id="PTHR33643">
    <property type="entry name" value="UREASE ACCESSORY PROTEIN D"/>
    <property type="match status" value="1"/>
</dbReference>
<evidence type="ECO:0000256" key="3">
    <source>
        <dbReference type="SAM" id="MobiDB-lite"/>
    </source>
</evidence>
<gene>
    <name evidence="4" type="ORF">NA57DRAFT_31086</name>
</gene>
<evidence type="ECO:0000313" key="5">
    <source>
        <dbReference type="Proteomes" id="UP000799772"/>
    </source>
</evidence>
<name>A0A9P4MAF4_9PEZI</name>
<dbReference type="EMBL" id="ML978121">
    <property type="protein sequence ID" value="KAF2103903.1"/>
    <property type="molecule type" value="Genomic_DNA"/>
</dbReference>